<evidence type="ECO:0000256" key="3">
    <source>
        <dbReference type="ARBA" id="ARBA00022448"/>
    </source>
</evidence>
<dbReference type="AlphaFoldDB" id="G1X1I3"/>
<proteinExistence type="inferred from homology"/>
<dbReference type="InterPro" id="IPR045861">
    <property type="entry name" value="CorA_cytoplasmic_dom"/>
</dbReference>
<dbReference type="InterPro" id="IPR045863">
    <property type="entry name" value="CorA_TM1_TM2"/>
</dbReference>
<dbReference type="PANTHER" id="PTHR46494:SF1">
    <property type="entry name" value="CORA FAMILY METAL ION TRANSPORTER (EUROFUNG)"/>
    <property type="match status" value="1"/>
</dbReference>
<evidence type="ECO:0000256" key="8">
    <source>
        <dbReference type="SAM" id="Phobius"/>
    </source>
</evidence>
<dbReference type="GeneID" id="22889237"/>
<keyword evidence="7 8" id="KW-0472">Membrane</keyword>
<dbReference type="InterPro" id="IPR002523">
    <property type="entry name" value="MgTranspt_CorA/ZnTranspt_ZntB"/>
</dbReference>
<accession>G1X1I3</accession>
<evidence type="ECO:0000256" key="4">
    <source>
        <dbReference type="ARBA" id="ARBA00022475"/>
    </source>
</evidence>
<evidence type="ECO:0000256" key="6">
    <source>
        <dbReference type="ARBA" id="ARBA00022989"/>
    </source>
</evidence>
<evidence type="ECO:0000256" key="2">
    <source>
        <dbReference type="ARBA" id="ARBA00009765"/>
    </source>
</evidence>
<dbReference type="SUPFAM" id="SSF143865">
    <property type="entry name" value="CorA soluble domain-like"/>
    <property type="match status" value="1"/>
</dbReference>
<gene>
    <name evidence="9" type="ORF">AOL_s00007g142</name>
</gene>
<dbReference type="SUPFAM" id="SSF144083">
    <property type="entry name" value="Magnesium transport protein CorA, transmembrane region"/>
    <property type="match status" value="1"/>
</dbReference>
<reference evidence="9 10" key="1">
    <citation type="journal article" date="2011" name="PLoS Pathog.">
        <title>Genomic and proteomic analyses of the fungus Arthrobotrys oligospora provide insights into nematode-trap formation.</title>
        <authorList>
            <person name="Yang J."/>
            <person name="Wang L."/>
            <person name="Ji X."/>
            <person name="Feng Y."/>
            <person name="Li X."/>
            <person name="Zou C."/>
            <person name="Xu J."/>
            <person name="Ren Y."/>
            <person name="Mi Q."/>
            <person name="Wu J."/>
            <person name="Liu S."/>
            <person name="Liu Y."/>
            <person name="Huang X."/>
            <person name="Wang H."/>
            <person name="Niu X."/>
            <person name="Li J."/>
            <person name="Liang L."/>
            <person name="Luo Y."/>
            <person name="Ji K."/>
            <person name="Zhou W."/>
            <person name="Yu Z."/>
            <person name="Li G."/>
            <person name="Liu Y."/>
            <person name="Li L."/>
            <person name="Qiao M."/>
            <person name="Feng L."/>
            <person name="Zhang K.-Q."/>
        </authorList>
    </citation>
    <scope>NUCLEOTIDE SEQUENCE [LARGE SCALE GENOMIC DNA]</scope>
    <source>
        <strain evidence="10">ATCC 24927 / CBS 115.81 / DSM 1491</strain>
    </source>
</reference>
<name>G1X1I3_ARTOA</name>
<comment type="caution">
    <text evidence="9">The sequence shown here is derived from an EMBL/GenBank/DDBJ whole genome shotgun (WGS) entry which is preliminary data.</text>
</comment>
<comment type="similarity">
    <text evidence="2">Belongs to the CorA metal ion transporter (MIT) (TC 1.A.35) family.</text>
</comment>
<dbReference type="GO" id="GO:0015087">
    <property type="term" value="F:cobalt ion transmembrane transporter activity"/>
    <property type="evidence" value="ECO:0007669"/>
    <property type="project" value="TreeGrafter"/>
</dbReference>
<feature type="transmembrane region" description="Helical" evidence="8">
    <location>
        <begin position="532"/>
        <end position="550"/>
    </location>
</feature>
<protein>
    <recommendedName>
        <fullName evidence="11">CorA metal ion transporter</fullName>
    </recommendedName>
</protein>
<dbReference type="OMA" id="SIHEPFP"/>
<dbReference type="Pfam" id="PF01544">
    <property type="entry name" value="CorA"/>
    <property type="match status" value="1"/>
</dbReference>
<dbReference type="GO" id="GO:0000287">
    <property type="term" value="F:magnesium ion binding"/>
    <property type="evidence" value="ECO:0007669"/>
    <property type="project" value="TreeGrafter"/>
</dbReference>
<feature type="transmembrane region" description="Helical" evidence="8">
    <location>
        <begin position="492"/>
        <end position="516"/>
    </location>
</feature>
<evidence type="ECO:0000256" key="1">
    <source>
        <dbReference type="ARBA" id="ARBA00004651"/>
    </source>
</evidence>
<evidence type="ECO:0008006" key="11">
    <source>
        <dbReference type="Google" id="ProtNLM"/>
    </source>
</evidence>
<sequence>MAIKVVESLTSKESQHLSLYLKICTPDYAMDASAHYGLYGINFQCLDQQHVLEQADARILDPDLLNLVVDYGPNNAWCGWNFKFDDAHGLIESWTQSDAQGFKTRWIMLFDVHKQREFVLRLLEKYNLSARLRASLLSPPGEGNLEIAKRLWHWSSVEHGDKFRAVGYNTLFSLDQLNFPTERSKDNAEELHISSATRKREIGEALRWWGPISSKNQSPNKPVLPISETFSQENHLNGRSSTPNIIKSKVQTFNDSPTDEDKHFSNIHYHPRMLRLWMWLIVTDDGTIISIHEPFPVFGRDYEELDRSNAEHIRRNLRMVLRCLSEVRLPQRVDTPSSDIDIAIEEGALLNDPTGDLLLYYLFDDWYTTWGIVVQRAHPYSKDLNYIRKQDPQLAHIDNLHDIVRRLASLKRIYQSYELVLERLLQEGKVFFDENSPLAFRPAAVSRIARLKYRIRYLAITEIEDCELETQGLISLTYNRLNFRETQAVEKLALLSVTLAKVTIIFLPLSLIMAYFSMDVEGITGRSTKKDFWITASVALFLTLCFLLLTNRLSKALERKGPKQT</sequence>
<dbReference type="GO" id="GO:0015095">
    <property type="term" value="F:magnesium ion transmembrane transporter activity"/>
    <property type="evidence" value="ECO:0007669"/>
    <property type="project" value="TreeGrafter"/>
</dbReference>
<keyword evidence="10" id="KW-1185">Reference proteome</keyword>
<evidence type="ECO:0000313" key="9">
    <source>
        <dbReference type="EMBL" id="EGX52806.1"/>
    </source>
</evidence>
<dbReference type="Gene3D" id="1.20.58.340">
    <property type="entry name" value="Magnesium transport protein CorA, transmembrane region"/>
    <property type="match status" value="1"/>
</dbReference>
<keyword evidence="3" id="KW-0813">Transport</keyword>
<organism evidence="9 10">
    <name type="scientific">Arthrobotrys oligospora (strain ATCC 24927 / CBS 115.81 / DSM 1491)</name>
    <name type="common">Nematode-trapping fungus</name>
    <name type="synonym">Didymozoophaga oligospora</name>
    <dbReference type="NCBI Taxonomy" id="756982"/>
    <lineage>
        <taxon>Eukaryota</taxon>
        <taxon>Fungi</taxon>
        <taxon>Dikarya</taxon>
        <taxon>Ascomycota</taxon>
        <taxon>Pezizomycotina</taxon>
        <taxon>Orbiliomycetes</taxon>
        <taxon>Orbiliales</taxon>
        <taxon>Orbiliaceae</taxon>
        <taxon>Orbilia</taxon>
        <taxon>Orbilia oligospora</taxon>
    </lineage>
</organism>
<dbReference type="GO" id="GO:0005886">
    <property type="term" value="C:plasma membrane"/>
    <property type="evidence" value="ECO:0007669"/>
    <property type="project" value="UniProtKB-SubCell"/>
</dbReference>
<keyword evidence="5 8" id="KW-0812">Transmembrane</keyword>
<keyword evidence="4" id="KW-1003">Cell membrane</keyword>
<dbReference type="PANTHER" id="PTHR46494">
    <property type="entry name" value="CORA FAMILY METAL ION TRANSPORTER (EUROFUNG)"/>
    <property type="match status" value="1"/>
</dbReference>
<dbReference type="STRING" id="756982.G1X1I3"/>
<dbReference type="GO" id="GO:0050897">
    <property type="term" value="F:cobalt ion binding"/>
    <property type="evidence" value="ECO:0007669"/>
    <property type="project" value="TreeGrafter"/>
</dbReference>
<evidence type="ECO:0000313" key="10">
    <source>
        <dbReference type="Proteomes" id="UP000008784"/>
    </source>
</evidence>
<dbReference type="HOGENOM" id="CLU_015417_0_0_1"/>
<dbReference type="EMBL" id="ADOT01000016">
    <property type="protein sequence ID" value="EGX52806.1"/>
    <property type="molecule type" value="Genomic_DNA"/>
</dbReference>
<comment type="subcellular location">
    <subcellularLocation>
        <location evidence="1">Cell membrane</location>
        <topology evidence="1">Multi-pass membrane protein</topology>
    </subcellularLocation>
</comment>
<dbReference type="RefSeq" id="XP_011118345.1">
    <property type="nucleotide sequence ID" value="XM_011120043.1"/>
</dbReference>
<evidence type="ECO:0000256" key="5">
    <source>
        <dbReference type="ARBA" id="ARBA00022692"/>
    </source>
</evidence>
<dbReference type="eggNOG" id="ENOG502S0UJ">
    <property type="taxonomic scope" value="Eukaryota"/>
</dbReference>
<evidence type="ECO:0000256" key="7">
    <source>
        <dbReference type="ARBA" id="ARBA00023136"/>
    </source>
</evidence>
<keyword evidence="6 8" id="KW-1133">Transmembrane helix</keyword>
<dbReference type="Proteomes" id="UP000008784">
    <property type="component" value="Unassembled WGS sequence"/>
</dbReference>
<dbReference type="InParanoid" id="G1X1I3"/>
<dbReference type="OrthoDB" id="5430812at2759"/>